<evidence type="ECO:0000259" key="1">
    <source>
        <dbReference type="Pfam" id="PF22255"/>
    </source>
</evidence>
<gene>
    <name evidence="2" type="ORF">LCGC14_0521260</name>
</gene>
<dbReference type="AlphaFoldDB" id="A0A0F9UJS8"/>
<accession>A0A0F9UJS8</accession>
<sequence length="285" mass="30678">PSSTARPASLTATCPRIASGWMWAFTRRGSGPGRSITGAIVDCSVDGSGFEFAGHTLGTIAKWLCDLYGVTVEFPDGDTTKIDETRAEPGETVFKFLNRLAQGKGMLLSADGDGKLIIRRSNPAGKPVAAIVEGESPYLGGSSSYDGTKRFSRYKVFLQQDGDPGIVGTVEDLGVPIYRPKVEVGTDADGKDAETAAAWRRTMALAEAVGLSVTISDWRTPGGQLWNKGDPITLYAPSLMVYRESPFMVAGVKLRIDETEGRVADLRLVLPQTYTTDMPEAYPWD</sequence>
<evidence type="ECO:0000313" key="2">
    <source>
        <dbReference type="EMBL" id="KKN61471.1"/>
    </source>
</evidence>
<reference evidence="2" key="1">
    <citation type="journal article" date="2015" name="Nature">
        <title>Complex archaea that bridge the gap between prokaryotes and eukaryotes.</title>
        <authorList>
            <person name="Spang A."/>
            <person name="Saw J.H."/>
            <person name="Jorgensen S.L."/>
            <person name="Zaremba-Niedzwiedzka K."/>
            <person name="Martijn J."/>
            <person name="Lind A.E."/>
            <person name="van Eijk R."/>
            <person name="Schleper C."/>
            <person name="Guy L."/>
            <person name="Ettema T.J."/>
        </authorList>
    </citation>
    <scope>NUCLEOTIDE SEQUENCE</scope>
</reference>
<proteinExistence type="predicted"/>
<name>A0A0F9UJS8_9ZZZZ</name>
<comment type="caution">
    <text evidence="2">The sequence shown here is derived from an EMBL/GenBank/DDBJ whole genome shotgun (WGS) entry which is preliminary data.</text>
</comment>
<protein>
    <recommendedName>
        <fullName evidence="1">Baseplate hub protein gp44/GpP-like second domain-containing protein</fullName>
    </recommendedName>
</protein>
<dbReference type="EMBL" id="LAZR01000656">
    <property type="protein sequence ID" value="KKN61471.1"/>
    <property type="molecule type" value="Genomic_DNA"/>
</dbReference>
<dbReference type="Pfam" id="PF22255">
    <property type="entry name" value="Gp44-like_2nd"/>
    <property type="match status" value="1"/>
</dbReference>
<dbReference type="Gene3D" id="2.30.300.10">
    <property type="entry name" value="Baseplate protein-like domain - beta roll fold"/>
    <property type="match status" value="1"/>
</dbReference>
<dbReference type="SUPFAM" id="SSF69279">
    <property type="entry name" value="Phage tail proteins"/>
    <property type="match status" value="2"/>
</dbReference>
<dbReference type="InterPro" id="IPR053981">
    <property type="entry name" value="Gp44/GpP-like_2nd"/>
</dbReference>
<feature type="non-terminal residue" evidence="2">
    <location>
        <position position="1"/>
    </location>
</feature>
<organism evidence="2">
    <name type="scientific">marine sediment metagenome</name>
    <dbReference type="NCBI Taxonomy" id="412755"/>
    <lineage>
        <taxon>unclassified sequences</taxon>
        <taxon>metagenomes</taxon>
        <taxon>ecological metagenomes</taxon>
    </lineage>
</organism>
<feature type="domain" description="Baseplate hub protein gp44/GpP-like second" evidence="1">
    <location>
        <begin position="37"/>
        <end position="120"/>
    </location>
</feature>
<dbReference type="Gene3D" id="3.55.50.10">
    <property type="entry name" value="Baseplate protein-like domains"/>
    <property type="match status" value="1"/>
</dbReference>